<protein>
    <submittedName>
        <fullName evidence="1">Gluconate 2-dehydrogenase subunit 3 family protein</fullName>
    </submittedName>
</protein>
<keyword evidence="3" id="KW-1185">Reference proteome</keyword>
<dbReference type="Proteomes" id="UP001055159">
    <property type="component" value="Chromosome"/>
</dbReference>
<name>A0A9X3BRR4_9MYCO</name>
<accession>A0A9X3BRR4</accession>
<dbReference type="EMBL" id="CP092427">
    <property type="protein sequence ID" value="ULP36790.1"/>
    <property type="molecule type" value="Genomic_DNA"/>
</dbReference>
<reference evidence="1" key="2">
    <citation type="journal article" date="2022" name="BMC Genomics">
        <title>Comparative genome analysis of mycobacteria focusing on tRNA and non-coding RNA.</title>
        <authorList>
            <person name="Behra P.R.K."/>
            <person name="Pettersson B.M.F."/>
            <person name="Ramesh M."/>
            <person name="Das S."/>
            <person name="Dasgupta S."/>
            <person name="Kirsebom L.A."/>
        </authorList>
    </citation>
    <scope>NUCLEOTIDE SEQUENCE</scope>
    <source>
        <strain evidence="1">DSM 45406</strain>
    </source>
</reference>
<reference evidence="1" key="1">
    <citation type="submission" date="2020-07" db="EMBL/GenBank/DDBJ databases">
        <authorList>
            <person name="Pettersson B.M.F."/>
            <person name="Behra P.R.K."/>
            <person name="Ramesh M."/>
            <person name="Das S."/>
            <person name="Dasgupta S."/>
            <person name="Kirsebom L.A."/>
        </authorList>
    </citation>
    <scope>NUCLEOTIDE SEQUENCE</scope>
    <source>
        <strain evidence="1">DSM 45406</strain>
    </source>
</reference>
<reference evidence="2" key="3">
    <citation type="submission" date="2022-08" db="EMBL/GenBank/DDBJ databases">
        <title>Whole genome sequencing of non-tuberculosis mycobacteria type-strains.</title>
        <authorList>
            <person name="Igarashi Y."/>
            <person name="Osugi A."/>
            <person name="Mitarai S."/>
        </authorList>
    </citation>
    <scope>NUCLEOTIDE SEQUENCE</scope>
    <source>
        <strain evidence="2">JCM 16372</strain>
    </source>
</reference>
<dbReference type="Proteomes" id="UP001140272">
    <property type="component" value="Unassembled WGS sequence"/>
</dbReference>
<sequence>MPLRSTDRRGVTPQGRGRFPGFDVLTQAHVWDEVTADVVLDRLSPPEGPTFFTAEEAAVAGPLLDLLLAQDTEPKIPVLALIDARLAAGETDGWHYDDLPADSQAWRGSLAALERDAREHHRLGYTELDAARQARLVQNVQNLADAGELWHDWPAGHVWSLWTRYACTAFYSHPWAWNEIGFPGPAYPRGYLNPGIDARESYEVSDHHDLDPVPFAARVEAARRADAELTDGRSHG</sequence>
<gene>
    <name evidence="1" type="ORF">H7H73_15960</name>
    <name evidence="2" type="ORF">MJO55_27125</name>
</gene>
<evidence type="ECO:0000313" key="3">
    <source>
        <dbReference type="Proteomes" id="UP001055159"/>
    </source>
</evidence>
<dbReference type="AlphaFoldDB" id="A0A9X3BRR4"/>
<dbReference type="RefSeq" id="WP_043413950.1">
    <property type="nucleotide sequence ID" value="NZ_CP092427.2"/>
</dbReference>
<dbReference type="InterPro" id="IPR027056">
    <property type="entry name" value="Gluconate_2DH_su3"/>
</dbReference>
<organism evidence="1 4">
    <name type="scientific">Mycolicibacterium rufum</name>
    <dbReference type="NCBI Taxonomy" id="318424"/>
    <lineage>
        <taxon>Bacteria</taxon>
        <taxon>Bacillati</taxon>
        <taxon>Actinomycetota</taxon>
        <taxon>Actinomycetes</taxon>
        <taxon>Mycobacteriales</taxon>
        <taxon>Mycobacteriaceae</taxon>
        <taxon>Mycolicibacterium</taxon>
    </lineage>
</organism>
<proteinExistence type="predicted"/>
<dbReference type="EMBL" id="JACKRN010000569">
    <property type="protein sequence ID" value="MCV7071666.1"/>
    <property type="molecule type" value="Genomic_DNA"/>
</dbReference>
<dbReference type="Pfam" id="PF13618">
    <property type="entry name" value="Gluconate_2-dh3"/>
    <property type="match status" value="1"/>
</dbReference>
<evidence type="ECO:0000313" key="2">
    <source>
        <dbReference type="EMBL" id="ULP36790.1"/>
    </source>
</evidence>
<evidence type="ECO:0000313" key="1">
    <source>
        <dbReference type="EMBL" id="MCV7071666.1"/>
    </source>
</evidence>
<evidence type="ECO:0000313" key="4">
    <source>
        <dbReference type="Proteomes" id="UP001140272"/>
    </source>
</evidence>